<dbReference type="Proteomes" id="UP000054321">
    <property type="component" value="Unassembled WGS sequence"/>
</dbReference>
<feature type="region of interest" description="Disordered" evidence="8">
    <location>
        <begin position="591"/>
        <end position="668"/>
    </location>
</feature>
<proteinExistence type="predicted"/>
<feature type="compositionally biased region" description="Basic and acidic residues" evidence="8">
    <location>
        <begin position="310"/>
        <end position="322"/>
    </location>
</feature>
<evidence type="ECO:0000256" key="5">
    <source>
        <dbReference type="ARBA" id="ARBA00022679"/>
    </source>
</evidence>
<evidence type="ECO:0000259" key="9">
    <source>
        <dbReference type="PROSITE" id="PS50280"/>
    </source>
</evidence>
<dbReference type="PROSITE" id="PS50280">
    <property type="entry name" value="SET"/>
    <property type="match status" value="1"/>
</dbReference>
<dbReference type="InterPro" id="IPR046341">
    <property type="entry name" value="SET_dom_sf"/>
</dbReference>
<evidence type="ECO:0008006" key="14">
    <source>
        <dbReference type="Google" id="ProtNLM"/>
    </source>
</evidence>
<dbReference type="Pfam" id="PF17907">
    <property type="entry name" value="AWS"/>
    <property type="match status" value="1"/>
</dbReference>
<feature type="region of interest" description="Disordered" evidence="8">
    <location>
        <begin position="310"/>
        <end position="331"/>
    </location>
</feature>
<evidence type="ECO:0000256" key="1">
    <source>
        <dbReference type="ARBA" id="ARBA00004123"/>
    </source>
</evidence>
<dbReference type="InterPro" id="IPR050777">
    <property type="entry name" value="SET2_Histone-Lys_MeTrsfase"/>
</dbReference>
<evidence type="ECO:0000313" key="13">
    <source>
        <dbReference type="Proteomes" id="UP000054321"/>
    </source>
</evidence>
<feature type="region of interest" description="Disordered" evidence="8">
    <location>
        <begin position="1"/>
        <end position="86"/>
    </location>
</feature>
<dbReference type="InterPro" id="IPR001214">
    <property type="entry name" value="SET_dom"/>
</dbReference>
<keyword evidence="7" id="KW-0539">Nucleus</keyword>
<feature type="compositionally biased region" description="Basic residues" evidence="8">
    <location>
        <begin position="611"/>
        <end position="620"/>
    </location>
</feature>
<dbReference type="PANTHER" id="PTHR22884">
    <property type="entry name" value="SET DOMAIN PROTEINS"/>
    <property type="match status" value="1"/>
</dbReference>
<dbReference type="GO" id="GO:0005694">
    <property type="term" value="C:chromosome"/>
    <property type="evidence" value="ECO:0007669"/>
    <property type="project" value="UniProtKB-SubCell"/>
</dbReference>
<evidence type="ECO:0000256" key="4">
    <source>
        <dbReference type="ARBA" id="ARBA00022603"/>
    </source>
</evidence>
<feature type="compositionally biased region" description="Polar residues" evidence="8">
    <location>
        <begin position="36"/>
        <end position="56"/>
    </location>
</feature>
<dbReference type="GO" id="GO:0042054">
    <property type="term" value="F:histone methyltransferase activity"/>
    <property type="evidence" value="ECO:0007669"/>
    <property type="project" value="InterPro"/>
</dbReference>
<dbReference type="InParanoid" id="A0A0C3HXV6"/>
<keyword evidence="3" id="KW-0158">Chromosome</keyword>
<dbReference type="Pfam" id="PF00856">
    <property type="entry name" value="SET"/>
    <property type="match status" value="1"/>
</dbReference>
<reference evidence="12 13" key="1">
    <citation type="submission" date="2014-04" db="EMBL/GenBank/DDBJ databases">
        <authorList>
            <consortium name="DOE Joint Genome Institute"/>
            <person name="Kuo A."/>
            <person name="Martino E."/>
            <person name="Perotto S."/>
            <person name="Kohler A."/>
            <person name="Nagy L.G."/>
            <person name="Floudas D."/>
            <person name="Copeland A."/>
            <person name="Barry K.W."/>
            <person name="Cichocki N."/>
            <person name="Veneault-Fourrey C."/>
            <person name="LaButti K."/>
            <person name="Lindquist E.A."/>
            <person name="Lipzen A."/>
            <person name="Lundell T."/>
            <person name="Morin E."/>
            <person name="Murat C."/>
            <person name="Sun H."/>
            <person name="Tunlid A."/>
            <person name="Henrissat B."/>
            <person name="Grigoriev I.V."/>
            <person name="Hibbett D.S."/>
            <person name="Martin F."/>
            <person name="Nordberg H.P."/>
            <person name="Cantor M.N."/>
            <person name="Hua S.X."/>
        </authorList>
    </citation>
    <scope>NUCLEOTIDE SEQUENCE [LARGE SCALE GENOMIC DNA]</scope>
    <source>
        <strain evidence="12 13">Zn</strain>
    </source>
</reference>
<gene>
    <name evidence="12" type="ORF">OIDMADRAFT_140239</name>
</gene>
<dbReference type="FunFam" id="2.170.270.10:FF:000037">
    <property type="entry name" value="Histone-lysine N-methyltransferase"/>
    <property type="match status" value="1"/>
</dbReference>
<dbReference type="PROSITE" id="PS51215">
    <property type="entry name" value="AWS"/>
    <property type="match status" value="1"/>
</dbReference>
<evidence type="ECO:0000256" key="8">
    <source>
        <dbReference type="SAM" id="MobiDB-lite"/>
    </source>
</evidence>
<keyword evidence="5" id="KW-0808">Transferase</keyword>
<dbReference type="InterPro" id="IPR003616">
    <property type="entry name" value="Post-SET_dom"/>
</dbReference>
<name>A0A0C3HXV6_OIDMZ</name>
<dbReference type="SMART" id="SM00508">
    <property type="entry name" value="PostSET"/>
    <property type="match status" value="1"/>
</dbReference>
<feature type="compositionally biased region" description="Basic and acidic residues" evidence="8">
    <location>
        <begin position="621"/>
        <end position="632"/>
    </location>
</feature>
<protein>
    <recommendedName>
        <fullName evidence="14">SET domain-containing protein</fullName>
    </recommendedName>
</protein>
<dbReference type="AlphaFoldDB" id="A0A0C3HXV6"/>
<evidence type="ECO:0000259" key="11">
    <source>
        <dbReference type="PROSITE" id="PS51215"/>
    </source>
</evidence>
<dbReference type="InterPro" id="IPR006560">
    <property type="entry name" value="AWS_dom"/>
</dbReference>
<keyword evidence="6" id="KW-0949">S-adenosyl-L-methionine</keyword>
<feature type="compositionally biased region" description="Basic and acidic residues" evidence="8">
    <location>
        <begin position="594"/>
        <end position="610"/>
    </location>
</feature>
<reference evidence="13" key="2">
    <citation type="submission" date="2015-01" db="EMBL/GenBank/DDBJ databases">
        <title>Evolutionary Origins and Diversification of the Mycorrhizal Mutualists.</title>
        <authorList>
            <consortium name="DOE Joint Genome Institute"/>
            <consortium name="Mycorrhizal Genomics Consortium"/>
            <person name="Kohler A."/>
            <person name="Kuo A."/>
            <person name="Nagy L.G."/>
            <person name="Floudas D."/>
            <person name="Copeland A."/>
            <person name="Barry K.W."/>
            <person name="Cichocki N."/>
            <person name="Veneault-Fourrey C."/>
            <person name="LaButti K."/>
            <person name="Lindquist E.A."/>
            <person name="Lipzen A."/>
            <person name="Lundell T."/>
            <person name="Morin E."/>
            <person name="Murat C."/>
            <person name="Riley R."/>
            <person name="Ohm R."/>
            <person name="Sun H."/>
            <person name="Tunlid A."/>
            <person name="Henrissat B."/>
            <person name="Grigoriev I.V."/>
            <person name="Hibbett D.S."/>
            <person name="Martin F."/>
        </authorList>
    </citation>
    <scope>NUCLEOTIDE SEQUENCE [LARGE SCALE GENOMIC DNA]</scope>
    <source>
        <strain evidence="13">Zn</strain>
    </source>
</reference>
<dbReference type="SUPFAM" id="SSF82199">
    <property type="entry name" value="SET domain"/>
    <property type="match status" value="1"/>
</dbReference>
<feature type="region of interest" description="Disordered" evidence="8">
    <location>
        <begin position="255"/>
        <end position="289"/>
    </location>
</feature>
<dbReference type="Gene3D" id="2.170.270.10">
    <property type="entry name" value="SET domain"/>
    <property type="match status" value="1"/>
</dbReference>
<evidence type="ECO:0000256" key="3">
    <source>
        <dbReference type="ARBA" id="ARBA00022454"/>
    </source>
</evidence>
<evidence type="ECO:0000259" key="10">
    <source>
        <dbReference type="PROSITE" id="PS50868"/>
    </source>
</evidence>
<dbReference type="GO" id="GO:0032259">
    <property type="term" value="P:methylation"/>
    <property type="evidence" value="ECO:0007669"/>
    <property type="project" value="UniProtKB-KW"/>
</dbReference>
<evidence type="ECO:0000256" key="6">
    <source>
        <dbReference type="ARBA" id="ARBA00022691"/>
    </source>
</evidence>
<accession>A0A0C3HXV6</accession>
<dbReference type="EMBL" id="KN832870">
    <property type="protein sequence ID" value="KIN07705.1"/>
    <property type="molecule type" value="Genomic_DNA"/>
</dbReference>
<feature type="domain" description="SET" evidence="9">
    <location>
        <begin position="452"/>
        <end position="568"/>
    </location>
</feature>
<feature type="region of interest" description="Disordered" evidence="8">
    <location>
        <begin position="721"/>
        <end position="744"/>
    </location>
</feature>
<evidence type="ECO:0000313" key="12">
    <source>
        <dbReference type="EMBL" id="KIN07705.1"/>
    </source>
</evidence>
<evidence type="ECO:0000256" key="2">
    <source>
        <dbReference type="ARBA" id="ARBA00004286"/>
    </source>
</evidence>
<dbReference type="GO" id="GO:0005634">
    <property type="term" value="C:nucleus"/>
    <property type="evidence" value="ECO:0007669"/>
    <property type="project" value="UniProtKB-SubCell"/>
</dbReference>
<evidence type="ECO:0000256" key="7">
    <source>
        <dbReference type="ARBA" id="ARBA00023242"/>
    </source>
</evidence>
<dbReference type="STRING" id="913774.A0A0C3HXV6"/>
<feature type="domain" description="AWS" evidence="11">
    <location>
        <begin position="394"/>
        <end position="441"/>
    </location>
</feature>
<comment type="subcellular location">
    <subcellularLocation>
        <location evidence="2">Chromosome</location>
    </subcellularLocation>
    <subcellularLocation>
        <location evidence="1">Nucleus</location>
    </subcellularLocation>
</comment>
<dbReference type="SMART" id="SM00317">
    <property type="entry name" value="SET"/>
    <property type="match status" value="1"/>
</dbReference>
<dbReference type="HOGENOM" id="CLU_004379_1_0_1"/>
<keyword evidence="4" id="KW-0489">Methyltransferase</keyword>
<sequence>MFLAISEREDTASRPEMTRAPSSESIHSGITVDCSAVQSSSSTPPTSIGDTASVASASMKLETPLPTPEEPSTGRSRRARTSVGTYNVKALTGTAIHAPKKFYKDSEEQDNQTRRRTISGETLVSSIGLSSSSTETVQKDMNQLVHDGIDALNLEWSAKKLPKSRSRIGLNDSPKKAGQQADNISRKLTRSAGTKVESFTKKLSVLGKRGRQTFENRLTKAKRELRNLADTNEYAGIDTKPVLLEVWSNGKLVTEEPPKKKRRTEEVTTSAPDAEEAKRTDKKKPTERKEKLWLTKGLYAGQGKADLDKWSKKYGKGKDRSQDASSSPLNSVLPLPMWHGQRLLEIGRDFKLPFDVCSPLPPGQPKPDEWRKTSSNRFVGDAAAMWKKFTLFDSFHSKCVCTPERGCDEDCQNRIMLYECDTTNCGAGREHCSNRSFADLQERRRGGGKYRIGVEVIKTTDRGYGVRSNRCFEAHQIIVEYTGEIITEEECDRRMNEDYKNNDCYYLMSFDQNMIIDATKGSIARFVNHSCKPNCRMVKWIVAGKPRMALFAGDRPIMTGEELTYDYNFDPFSAKNVQECRCGSDNCRGILGPRPKDQKPVKESIKESVKSKVKASKRKLKELLGGDKDESANARGSKKRKIKEAKGVKGGKGVKGAKGVKRSATSSGRKVVKDAANCVKKRVSTQLSNARKVIRTKRIVKQTAKAKLLETYGKRQTKLSSRNSSLTLVKGDSSPPKAASVGRKGMAKNVVRTIRKGRARAAPRGTTGRTIRVVTDGEN</sequence>
<feature type="compositionally biased region" description="Basic and acidic residues" evidence="8">
    <location>
        <begin position="255"/>
        <end position="266"/>
    </location>
</feature>
<feature type="compositionally biased region" description="Basic and acidic residues" evidence="8">
    <location>
        <begin position="1"/>
        <end position="17"/>
    </location>
</feature>
<dbReference type="OrthoDB" id="422362at2759"/>
<feature type="domain" description="Post-SET" evidence="10">
    <location>
        <begin position="576"/>
        <end position="592"/>
    </location>
</feature>
<feature type="compositionally biased region" description="Basic and acidic residues" evidence="8">
    <location>
        <begin position="275"/>
        <end position="289"/>
    </location>
</feature>
<dbReference type="PROSITE" id="PS50868">
    <property type="entry name" value="POST_SET"/>
    <property type="match status" value="1"/>
</dbReference>
<organism evidence="12 13">
    <name type="scientific">Oidiodendron maius (strain Zn)</name>
    <dbReference type="NCBI Taxonomy" id="913774"/>
    <lineage>
        <taxon>Eukaryota</taxon>
        <taxon>Fungi</taxon>
        <taxon>Dikarya</taxon>
        <taxon>Ascomycota</taxon>
        <taxon>Pezizomycotina</taxon>
        <taxon>Leotiomycetes</taxon>
        <taxon>Leotiomycetes incertae sedis</taxon>
        <taxon>Myxotrichaceae</taxon>
        <taxon>Oidiodendron</taxon>
    </lineage>
</organism>
<keyword evidence="13" id="KW-1185">Reference proteome</keyword>